<evidence type="ECO:0000256" key="4">
    <source>
        <dbReference type="SAM" id="SignalP"/>
    </source>
</evidence>
<sequence>MRLIRSAALAGAVALALSACGGGEDIEAEAPEPVAAEEAEFEAGSTMAELSEAGEMTIGTKFDQPGFGLRGLDETPDGFDVRIAQYIAAQLGIEADKIKWVESPSSQREDLIVNGDVDMVVATYTINDKRKERITFAGPYYVAGQQIMVKKDDSTISGPEDLKANPDVKICSVTGSTPAENIREYLASPDQLVTFEVYDDCVTQLENGQVQAVTTDNVILVGYVAENEGKFKLVGEQFTEEPYGIGIEKGDTAFCEFINESLEKAAEEGYYEEAWKETAGAYEGTEVPELPELEPCA</sequence>
<evidence type="ECO:0000256" key="2">
    <source>
        <dbReference type="ARBA" id="ARBA00022448"/>
    </source>
</evidence>
<keyword evidence="3 4" id="KW-0732">Signal</keyword>
<evidence type="ECO:0000313" key="7">
    <source>
        <dbReference type="Proteomes" id="UP000239485"/>
    </source>
</evidence>
<dbReference type="GO" id="GO:0005576">
    <property type="term" value="C:extracellular region"/>
    <property type="evidence" value="ECO:0007669"/>
    <property type="project" value="TreeGrafter"/>
</dbReference>
<dbReference type="PROSITE" id="PS51257">
    <property type="entry name" value="PROKAR_LIPOPROTEIN"/>
    <property type="match status" value="1"/>
</dbReference>
<dbReference type="PANTHER" id="PTHR30085:SF6">
    <property type="entry name" value="ABC TRANSPORTER GLUTAMINE-BINDING PROTEIN GLNH"/>
    <property type="match status" value="1"/>
</dbReference>
<accession>A0A2S6IVY7</accession>
<keyword evidence="7" id="KW-1185">Reference proteome</keyword>
<dbReference type="RefSeq" id="WP_104430873.1">
    <property type="nucleotide sequence ID" value="NZ_PTJD01000001.1"/>
</dbReference>
<organism evidence="6 7">
    <name type="scientific">Kineococcus xinjiangensis</name>
    <dbReference type="NCBI Taxonomy" id="512762"/>
    <lineage>
        <taxon>Bacteria</taxon>
        <taxon>Bacillati</taxon>
        <taxon>Actinomycetota</taxon>
        <taxon>Actinomycetes</taxon>
        <taxon>Kineosporiales</taxon>
        <taxon>Kineosporiaceae</taxon>
        <taxon>Kineococcus</taxon>
    </lineage>
</organism>
<dbReference type="SUPFAM" id="SSF53850">
    <property type="entry name" value="Periplasmic binding protein-like II"/>
    <property type="match status" value="1"/>
</dbReference>
<dbReference type="GO" id="GO:0030288">
    <property type="term" value="C:outer membrane-bounded periplasmic space"/>
    <property type="evidence" value="ECO:0007669"/>
    <property type="project" value="TreeGrafter"/>
</dbReference>
<dbReference type="InterPro" id="IPR051455">
    <property type="entry name" value="Bact_solute-bind_prot3"/>
</dbReference>
<proteinExistence type="inferred from homology"/>
<keyword evidence="2" id="KW-0813">Transport</keyword>
<dbReference type="InterPro" id="IPR001638">
    <property type="entry name" value="Solute-binding_3/MltF_N"/>
</dbReference>
<name>A0A2S6IVY7_9ACTN</name>
<dbReference type="Proteomes" id="UP000239485">
    <property type="component" value="Unassembled WGS sequence"/>
</dbReference>
<dbReference type="PANTHER" id="PTHR30085">
    <property type="entry name" value="AMINO ACID ABC TRANSPORTER PERMEASE"/>
    <property type="match status" value="1"/>
</dbReference>
<feature type="signal peptide" evidence="4">
    <location>
        <begin position="1"/>
        <end position="21"/>
    </location>
</feature>
<dbReference type="Gene3D" id="3.40.190.10">
    <property type="entry name" value="Periplasmic binding protein-like II"/>
    <property type="match status" value="2"/>
</dbReference>
<dbReference type="SMART" id="SM00062">
    <property type="entry name" value="PBPb"/>
    <property type="match status" value="1"/>
</dbReference>
<gene>
    <name evidence="6" type="ORF">CLV92_101150</name>
</gene>
<comment type="similarity">
    <text evidence="1">Belongs to the bacterial solute-binding protein 3 family.</text>
</comment>
<dbReference type="EMBL" id="PTJD01000001">
    <property type="protein sequence ID" value="PPK98455.1"/>
    <property type="molecule type" value="Genomic_DNA"/>
</dbReference>
<dbReference type="GO" id="GO:0006865">
    <property type="term" value="P:amino acid transport"/>
    <property type="evidence" value="ECO:0007669"/>
    <property type="project" value="TreeGrafter"/>
</dbReference>
<protein>
    <submittedName>
        <fullName evidence="6">Glutamate transport system substrate-binding protein</fullName>
    </submittedName>
</protein>
<dbReference type="OrthoDB" id="9807888at2"/>
<comment type="caution">
    <text evidence="6">The sequence shown here is derived from an EMBL/GenBank/DDBJ whole genome shotgun (WGS) entry which is preliminary data.</text>
</comment>
<feature type="chain" id="PRO_5038553004" evidence="4">
    <location>
        <begin position="22"/>
        <end position="297"/>
    </location>
</feature>
<feature type="domain" description="Solute-binding protein family 3/N-terminal" evidence="5">
    <location>
        <begin position="55"/>
        <end position="282"/>
    </location>
</feature>
<evidence type="ECO:0000313" key="6">
    <source>
        <dbReference type="EMBL" id="PPK98455.1"/>
    </source>
</evidence>
<dbReference type="CDD" id="cd13690">
    <property type="entry name" value="PBP2_GluB"/>
    <property type="match status" value="1"/>
</dbReference>
<dbReference type="Pfam" id="PF00497">
    <property type="entry name" value="SBP_bac_3"/>
    <property type="match status" value="1"/>
</dbReference>
<dbReference type="AlphaFoldDB" id="A0A2S6IVY7"/>
<evidence type="ECO:0000256" key="3">
    <source>
        <dbReference type="ARBA" id="ARBA00022729"/>
    </source>
</evidence>
<evidence type="ECO:0000256" key="1">
    <source>
        <dbReference type="ARBA" id="ARBA00010333"/>
    </source>
</evidence>
<evidence type="ECO:0000259" key="5">
    <source>
        <dbReference type="SMART" id="SM00062"/>
    </source>
</evidence>
<reference evidence="6 7" key="1">
    <citation type="submission" date="2018-02" db="EMBL/GenBank/DDBJ databases">
        <title>Genomic Encyclopedia of Archaeal and Bacterial Type Strains, Phase II (KMG-II): from individual species to whole genera.</title>
        <authorList>
            <person name="Goeker M."/>
        </authorList>
    </citation>
    <scope>NUCLEOTIDE SEQUENCE [LARGE SCALE GENOMIC DNA]</scope>
    <source>
        <strain evidence="6 7">DSM 22857</strain>
    </source>
</reference>